<dbReference type="Proteomes" id="UP001189122">
    <property type="component" value="Unassembled WGS sequence"/>
</dbReference>
<keyword evidence="1" id="KW-0285">Flavoprotein</keyword>
<feature type="domain" description="Berberine/berberine-like" evidence="3">
    <location>
        <begin position="12"/>
        <end position="66"/>
    </location>
</feature>
<keyword evidence="2" id="KW-0274">FAD</keyword>
<dbReference type="EMBL" id="CACRZD030000004">
    <property type="protein sequence ID" value="CAA6657988.1"/>
    <property type="molecule type" value="Genomic_DNA"/>
</dbReference>
<keyword evidence="5" id="KW-1185">Reference proteome</keyword>
<dbReference type="InterPro" id="IPR016169">
    <property type="entry name" value="FAD-bd_PCMH_sub2"/>
</dbReference>
<evidence type="ECO:0000313" key="5">
    <source>
        <dbReference type="Proteomes" id="UP001189122"/>
    </source>
</evidence>
<sequence>MEPYVSSNPRAAYVNYKDIDLGTTGEASTVAATWGTRYFMNNFQRLAAVKSRVDHDNFFRNEQSIPPLDESKSICIFISFIILKSMAEHHRTFFPYFIVIGIEGMVKASYNCIERKGLFSH</sequence>
<dbReference type="Pfam" id="PF08031">
    <property type="entry name" value="BBE"/>
    <property type="match status" value="1"/>
</dbReference>
<dbReference type="PANTHER" id="PTHR32448">
    <property type="entry name" value="OS08G0158400 PROTEIN"/>
    <property type="match status" value="1"/>
</dbReference>
<dbReference type="InterPro" id="IPR012951">
    <property type="entry name" value="BBE"/>
</dbReference>
<evidence type="ECO:0000313" key="4">
    <source>
        <dbReference type="EMBL" id="CAA2618271.1"/>
    </source>
</evidence>
<proteinExistence type="predicted"/>
<evidence type="ECO:0000259" key="3">
    <source>
        <dbReference type="Pfam" id="PF08031"/>
    </source>
</evidence>
<accession>A0A7I8IJH3</accession>
<dbReference type="GO" id="GO:0016491">
    <property type="term" value="F:oxidoreductase activity"/>
    <property type="evidence" value="ECO:0007669"/>
    <property type="project" value="InterPro"/>
</dbReference>
<reference evidence="4 5" key="1">
    <citation type="submission" date="2019-12" db="EMBL/GenBank/DDBJ databases">
        <authorList>
            <person name="Scholz U."/>
            <person name="Mascher M."/>
            <person name="Fiebig A."/>
        </authorList>
    </citation>
    <scope>NUCLEOTIDE SEQUENCE</scope>
</reference>
<organism evidence="4">
    <name type="scientific">Spirodela intermedia</name>
    <name type="common">Intermediate duckweed</name>
    <dbReference type="NCBI Taxonomy" id="51605"/>
    <lineage>
        <taxon>Eukaryota</taxon>
        <taxon>Viridiplantae</taxon>
        <taxon>Streptophyta</taxon>
        <taxon>Embryophyta</taxon>
        <taxon>Tracheophyta</taxon>
        <taxon>Spermatophyta</taxon>
        <taxon>Magnoliopsida</taxon>
        <taxon>Liliopsida</taxon>
        <taxon>Araceae</taxon>
        <taxon>Lemnoideae</taxon>
        <taxon>Spirodela</taxon>
    </lineage>
</organism>
<protein>
    <recommendedName>
        <fullName evidence="3">Berberine/berberine-like domain-containing protein</fullName>
    </recommendedName>
</protein>
<name>A0A7I8IJH3_SPIIN</name>
<evidence type="ECO:0000256" key="2">
    <source>
        <dbReference type="ARBA" id="ARBA00022827"/>
    </source>
</evidence>
<dbReference type="AlphaFoldDB" id="A0A7I8IJH3"/>
<dbReference type="EMBL" id="LR743591">
    <property type="protein sequence ID" value="CAA2618271.1"/>
    <property type="molecule type" value="Genomic_DNA"/>
</dbReference>
<gene>
    <name evidence="4" type="ORF">SI7747_04004438</name>
</gene>
<dbReference type="GO" id="GO:0050660">
    <property type="term" value="F:flavin adenine dinucleotide binding"/>
    <property type="evidence" value="ECO:0007669"/>
    <property type="project" value="InterPro"/>
</dbReference>
<evidence type="ECO:0000256" key="1">
    <source>
        <dbReference type="ARBA" id="ARBA00022630"/>
    </source>
</evidence>
<dbReference type="Gene3D" id="3.30.465.10">
    <property type="match status" value="1"/>
</dbReference>